<proteinExistence type="predicted"/>
<gene>
    <name evidence="1" type="ORF">TK0001_1061</name>
</gene>
<dbReference type="EMBL" id="LT962688">
    <property type="protein sequence ID" value="SOR27663.1"/>
    <property type="molecule type" value="Genomic_DNA"/>
</dbReference>
<evidence type="ECO:0000313" key="2">
    <source>
        <dbReference type="Proteomes" id="UP000233769"/>
    </source>
</evidence>
<accession>A0A2N9AK29</accession>
<dbReference type="Proteomes" id="UP000233769">
    <property type="component" value="Chromosome tk0001"/>
</dbReference>
<name>A0A2N9AK29_METEX</name>
<reference evidence="2" key="1">
    <citation type="submission" date="2017-10" db="EMBL/GenBank/DDBJ databases">
        <authorList>
            <person name="Regsiter A."/>
            <person name="William W."/>
        </authorList>
    </citation>
    <scope>NUCLEOTIDE SEQUENCE [LARGE SCALE GENOMIC DNA]</scope>
</reference>
<sequence length="68" mass="7241">MQAQRQGISLLLRALDVALPTASDKSLLFLSLPPQLPSPYSIVCDAGPARLMRCPSPIACASADRFAE</sequence>
<evidence type="ECO:0000313" key="1">
    <source>
        <dbReference type="EMBL" id="SOR27663.1"/>
    </source>
</evidence>
<dbReference type="AlphaFoldDB" id="A0A2N9AK29"/>
<organism evidence="1 2">
    <name type="scientific">Methylorubrum extorquens</name>
    <name type="common">Methylobacterium dichloromethanicum</name>
    <name type="synonym">Methylobacterium extorquens</name>
    <dbReference type="NCBI Taxonomy" id="408"/>
    <lineage>
        <taxon>Bacteria</taxon>
        <taxon>Pseudomonadati</taxon>
        <taxon>Pseudomonadota</taxon>
        <taxon>Alphaproteobacteria</taxon>
        <taxon>Hyphomicrobiales</taxon>
        <taxon>Methylobacteriaceae</taxon>
        <taxon>Methylorubrum</taxon>
    </lineage>
</organism>
<protein>
    <submittedName>
        <fullName evidence="1">Uncharacterized protein</fullName>
    </submittedName>
</protein>